<feature type="chain" id="PRO_5047384772" description="Spore-associated protein A" evidence="1">
    <location>
        <begin position="28"/>
        <end position="146"/>
    </location>
</feature>
<accession>A0ABW6VEG5</accession>
<evidence type="ECO:0000313" key="3">
    <source>
        <dbReference type="Proteomes" id="UP001602119"/>
    </source>
</evidence>
<dbReference type="RefSeq" id="WP_387346208.1">
    <property type="nucleotide sequence ID" value="NZ_JBIAXI010000025.1"/>
</dbReference>
<comment type="caution">
    <text evidence="2">The sequence shown here is derived from an EMBL/GenBank/DDBJ whole genome shotgun (WGS) entry which is preliminary data.</text>
</comment>
<reference evidence="2 3" key="1">
    <citation type="submission" date="2024-10" db="EMBL/GenBank/DDBJ databases">
        <title>The Natural Products Discovery Center: Release of the First 8490 Sequenced Strains for Exploring Actinobacteria Biosynthetic Diversity.</title>
        <authorList>
            <person name="Kalkreuter E."/>
            <person name="Kautsar S.A."/>
            <person name="Yang D."/>
            <person name="Bader C.D."/>
            <person name="Teijaro C.N."/>
            <person name="Fluegel L."/>
            <person name="Davis C.M."/>
            <person name="Simpson J.R."/>
            <person name="Lauterbach L."/>
            <person name="Steele A.D."/>
            <person name="Gui C."/>
            <person name="Meng S."/>
            <person name="Li G."/>
            <person name="Viehrig K."/>
            <person name="Ye F."/>
            <person name="Su P."/>
            <person name="Kiefer A.F."/>
            <person name="Nichols A."/>
            <person name="Cepeda A.J."/>
            <person name="Yan W."/>
            <person name="Fan B."/>
            <person name="Jiang Y."/>
            <person name="Adhikari A."/>
            <person name="Zheng C.-J."/>
            <person name="Schuster L."/>
            <person name="Cowan T.M."/>
            <person name="Smanski M.J."/>
            <person name="Chevrette M.G."/>
            <person name="De Carvalho L.P.S."/>
            <person name="Shen B."/>
        </authorList>
    </citation>
    <scope>NUCLEOTIDE SEQUENCE [LARGE SCALE GENOMIC DNA]</scope>
    <source>
        <strain evidence="2 3">NPDC001281</strain>
    </source>
</reference>
<evidence type="ECO:0000313" key="2">
    <source>
        <dbReference type="EMBL" id="MFF4777701.1"/>
    </source>
</evidence>
<keyword evidence="3" id="KW-1185">Reference proteome</keyword>
<evidence type="ECO:0000256" key="1">
    <source>
        <dbReference type="SAM" id="SignalP"/>
    </source>
</evidence>
<protein>
    <recommendedName>
        <fullName evidence="4">Spore-associated protein A</fullName>
    </recommendedName>
</protein>
<organism evidence="2 3">
    <name type="scientific">Microtetraspora fusca</name>
    <dbReference type="NCBI Taxonomy" id="1997"/>
    <lineage>
        <taxon>Bacteria</taxon>
        <taxon>Bacillati</taxon>
        <taxon>Actinomycetota</taxon>
        <taxon>Actinomycetes</taxon>
        <taxon>Streptosporangiales</taxon>
        <taxon>Streptosporangiaceae</taxon>
        <taxon>Microtetraspora</taxon>
    </lineage>
</organism>
<keyword evidence="1" id="KW-0732">Signal</keyword>
<gene>
    <name evidence="2" type="ORF">ACFY05_33220</name>
</gene>
<name>A0ABW6VEG5_MICFU</name>
<dbReference type="EMBL" id="JBIAXI010000025">
    <property type="protein sequence ID" value="MFF4777701.1"/>
    <property type="molecule type" value="Genomic_DNA"/>
</dbReference>
<sequence>MIKFVKAGALTLSAITAVALLPTAAEAASPQSLCGAGYAIVKDGSRAIKTKSGEQLGVTYVLYSGRTGKNCAVTIKTKYVGKPSYTYVRLEVQKGPWDSDSGDFTRYAGPVYVSARHKCVSYWGNVSSPDGKKSAYGGRTKFDNCG</sequence>
<dbReference type="Proteomes" id="UP001602119">
    <property type="component" value="Unassembled WGS sequence"/>
</dbReference>
<evidence type="ECO:0008006" key="4">
    <source>
        <dbReference type="Google" id="ProtNLM"/>
    </source>
</evidence>
<feature type="signal peptide" evidence="1">
    <location>
        <begin position="1"/>
        <end position="27"/>
    </location>
</feature>
<proteinExistence type="predicted"/>